<name>A0A0M0BWA9_9ARCH</name>
<dbReference type="EMBL" id="LFWU01000058">
    <property type="protein sequence ID" value="KON32655.1"/>
    <property type="molecule type" value="Genomic_DNA"/>
</dbReference>
<gene>
    <name evidence="1" type="ORF">AC477_02660</name>
</gene>
<proteinExistence type="predicted"/>
<protein>
    <submittedName>
        <fullName evidence="1">Uncharacterized protein</fullName>
    </submittedName>
</protein>
<accession>A0A0M0BWA9</accession>
<organism evidence="1 2">
    <name type="scientific">miscellaneous Crenarchaeota group-1 archaeon SG8-32-1</name>
    <dbReference type="NCBI Taxonomy" id="1685124"/>
    <lineage>
        <taxon>Archaea</taxon>
        <taxon>Candidatus Bathyarchaeota</taxon>
        <taxon>MCG-1</taxon>
    </lineage>
</organism>
<evidence type="ECO:0000313" key="1">
    <source>
        <dbReference type="EMBL" id="KON32655.1"/>
    </source>
</evidence>
<evidence type="ECO:0000313" key="2">
    <source>
        <dbReference type="Proteomes" id="UP000037237"/>
    </source>
</evidence>
<reference evidence="1 2" key="1">
    <citation type="submission" date="2015-06" db="EMBL/GenBank/DDBJ databases">
        <title>New insights into the roles of widespread benthic archaea in carbon and nitrogen cycling.</title>
        <authorList>
            <person name="Lazar C.S."/>
            <person name="Baker B.J."/>
            <person name="Seitz K.W."/>
            <person name="Hyde A.S."/>
            <person name="Dick G.J."/>
            <person name="Hinrichs K.-U."/>
            <person name="Teske A.P."/>
        </authorList>
    </citation>
    <scope>NUCLEOTIDE SEQUENCE [LARGE SCALE GENOMIC DNA]</scope>
    <source>
        <strain evidence="1">SG8-32-1</strain>
    </source>
</reference>
<dbReference type="Proteomes" id="UP000037237">
    <property type="component" value="Unassembled WGS sequence"/>
</dbReference>
<comment type="caution">
    <text evidence="1">The sequence shown here is derived from an EMBL/GenBank/DDBJ whole genome shotgun (WGS) entry which is preliminary data.</text>
</comment>
<dbReference type="AlphaFoldDB" id="A0A0M0BWA9"/>
<sequence length="176" mass="19318">MQLLGLVLILLNFGAIATPIAGIVLLNSSDLSQIIIPSEVEEIISNTINTEESIELPRYVSSSYDKYSRIAQVIFNFTNPFEFDLTLNTVSANIVCLDHNVALGNAALDDLVLIEQEETQEIIVNFIWTIAAEAHFLSQHIDQTALDVKLADIKLDVSGIIVEVPEEILVSVPIVS</sequence>